<keyword evidence="2" id="KW-1185">Reference proteome</keyword>
<organism evidence="1 2">
    <name type="scientific">Cichorium intybus</name>
    <name type="common">Chicory</name>
    <dbReference type="NCBI Taxonomy" id="13427"/>
    <lineage>
        <taxon>Eukaryota</taxon>
        <taxon>Viridiplantae</taxon>
        <taxon>Streptophyta</taxon>
        <taxon>Embryophyta</taxon>
        <taxon>Tracheophyta</taxon>
        <taxon>Spermatophyta</taxon>
        <taxon>Magnoliopsida</taxon>
        <taxon>eudicotyledons</taxon>
        <taxon>Gunneridae</taxon>
        <taxon>Pentapetalae</taxon>
        <taxon>asterids</taxon>
        <taxon>campanulids</taxon>
        <taxon>Asterales</taxon>
        <taxon>Asteraceae</taxon>
        <taxon>Cichorioideae</taxon>
        <taxon>Cichorieae</taxon>
        <taxon>Cichoriinae</taxon>
        <taxon>Cichorium</taxon>
    </lineage>
</organism>
<comment type="caution">
    <text evidence="1">The sequence shown here is derived from an EMBL/GenBank/DDBJ whole genome shotgun (WGS) entry which is preliminary data.</text>
</comment>
<proteinExistence type="predicted"/>
<reference evidence="1 2" key="2">
    <citation type="journal article" date="2022" name="Mol. Ecol. Resour.">
        <title>The genomes of chicory, endive, great burdock and yacon provide insights into Asteraceae paleo-polyploidization history and plant inulin production.</title>
        <authorList>
            <person name="Fan W."/>
            <person name="Wang S."/>
            <person name="Wang H."/>
            <person name="Wang A."/>
            <person name="Jiang F."/>
            <person name="Liu H."/>
            <person name="Zhao H."/>
            <person name="Xu D."/>
            <person name="Zhang Y."/>
        </authorList>
    </citation>
    <scope>NUCLEOTIDE SEQUENCE [LARGE SCALE GENOMIC DNA]</scope>
    <source>
        <strain evidence="2">cv. Punajuju</strain>
        <tissue evidence="1">Leaves</tissue>
    </source>
</reference>
<evidence type="ECO:0000313" key="2">
    <source>
        <dbReference type="Proteomes" id="UP001055811"/>
    </source>
</evidence>
<accession>A0ACB9F3Z7</accession>
<dbReference type="Proteomes" id="UP001055811">
    <property type="component" value="Linkage Group LG03"/>
</dbReference>
<protein>
    <submittedName>
        <fullName evidence="1">Uncharacterized protein</fullName>
    </submittedName>
</protein>
<sequence>MGRLHCSCQIAANLKLKMARLHCSCQITANLSDHNPPAPLSSPSSNRFAVAVASILHSPCYHNPSNRFRWVKPDRKKEDNMAGEWNYISGKWNGDAKDKGYTFTHSFLKKILNSFKCLHVCPSETVKFGHVMFFWNGNRSISSILLFFLWIDSRLTNIGILLVLFTSSKASVTPEAK</sequence>
<name>A0ACB9F3Z7_CICIN</name>
<evidence type="ECO:0000313" key="1">
    <source>
        <dbReference type="EMBL" id="KAI3765661.1"/>
    </source>
</evidence>
<dbReference type="EMBL" id="CM042011">
    <property type="protein sequence ID" value="KAI3765661.1"/>
    <property type="molecule type" value="Genomic_DNA"/>
</dbReference>
<reference evidence="2" key="1">
    <citation type="journal article" date="2022" name="Mol. Ecol. Resour.">
        <title>The genomes of chicory, endive, great burdock and yacon provide insights into Asteraceae palaeo-polyploidization history and plant inulin production.</title>
        <authorList>
            <person name="Fan W."/>
            <person name="Wang S."/>
            <person name="Wang H."/>
            <person name="Wang A."/>
            <person name="Jiang F."/>
            <person name="Liu H."/>
            <person name="Zhao H."/>
            <person name="Xu D."/>
            <person name="Zhang Y."/>
        </authorList>
    </citation>
    <scope>NUCLEOTIDE SEQUENCE [LARGE SCALE GENOMIC DNA]</scope>
    <source>
        <strain evidence="2">cv. Punajuju</strain>
    </source>
</reference>
<gene>
    <name evidence="1" type="ORF">L2E82_15702</name>
</gene>